<feature type="region of interest" description="Disordered" evidence="1">
    <location>
        <begin position="185"/>
        <end position="215"/>
    </location>
</feature>
<dbReference type="AlphaFoldDB" id="A0A919MDE8"/>
<gene>
    <name evidence="2" type="ORF">Afe05nite_75610</name>
</gene>
<evidence type="ECO:0000313" key="2">
    <source>
        <dbReference type="EMBL" id="GIE15721.1"/>
    </source>
</evidence>
<dbReference type="EMBL" id="BOMM01000071">
    <property type="protein sequence ID" value="GIE15721.1"/>
    <property type="molecule type" value="Genomic_DNA"/>
</dbReference>
<dbReference type="Proteomes" id="UP000598174">
    <property type="component" value="Unassembled WGS sequence"/>
</dbReference>
<reference evidence="2" key="1">
    <citation type="submission" date="2021-01" db="EMBL/GenBank/DDBJ databases">
        <title>Whole genome shotgun sequence of Actinoplanes ferrugineus NBRC 15555.</title>
        <authorList>
            <person name="Komaki H."/>
            <person name="Tamura T."/>
        </authorList>
    </citation>
    <scope>NUCLEOTIDE SEQUENCE</scope>
    <source>
        <strain evidence="2">NBRC 15555</strain>
    </source>
</reference>
<evidence type="ECO:0000256" key="1">
    <source>
        <dbReference type="SAM" id="MobiDB-lite"/>
    </source>
</evidence>
<evidence type="ECO:0000313" key="3">
    <source>
        <dbReference type="Proteomes" id="UP000598174"/>
    </source>
</evidence>
<accession>A0A919MDE8</accession>
<keyword evidence="3" id="KW-1185">Reference proteome</keyword>
<organism evidence="2 3">
    <name type="scientific">Paractinoplanes ferrugineus</name>
    <dbReference type="NCBI Taxonomy" id="113564"/>
    <lineage>
        <taxon>Bacteria</taxon>
        <taxon>Bacillati</taxon>
        <taxon>Actinomycetota</taxon>
        <taxon>Actinomycetes</taxon>
        <taxon>Micromonosporales</taxon>
        <taxon>Micromonosporaceae</taxon>
        <taxon>Paractinoplanes</taxon>
    </lineage>
</organism>
<sequence>MWADRRGGAGPTPEEIERWQRRTSAPDNELPGAAGVLLLLGHTDDAAVAVTQVEGFSTGWRFTLAVRLRRPRPGPHLHMLLSRRAHLGLEIPVQDRLLLGLEYPDGRRASTLRDEPMGRPDDGAELVFRQQSGSGDDRSHDQSYWVSPLPPPGPVTFVLAWPSAGLPETRTGVDGAAIRAAAGQARELWAPQPPEEHLEPPAPARPADGWFAEES</sequence>
<protein>
    <submittedName>
        <fullName evidence="2">Uncharacterized protein</fullName>
    </submittedName>
</protein>
<proteinExistence type="predicted"/>
<name>A0A919MDE8_9ACTN</name>
<comment type="caution">
    <text evidence="2">The sequence shown here is derived from an EMBL/GenBank/DDBJ whole genome shotgun (WGS) entry which is preliminary data.</text>
</comment>
<dbReference type="RefSeq" id="WP_203822076.1">
    <property type="nucleotide sequence ID" value="NZ_BAAABP010000034.1"/>
</dbReference>